<keyword evidence="2" id="KW-1185">Reference proteome</keyword>
<proteinExistence type="predicted"/>
<sequence length="313" mass="34019">MKITLCSAATVLAVLSNANPLANTERAAVDLPKVPAGCLTSPKGIHVGMLPDDESGGKVSMSSLNALIGKKLCFFGDYSHISSTSYDGSDITNKVGQTDDAIMVPSIMPTGVTWDQVDANMAKKIGNAVKAFTDKNITVYLRFAHEVNCYGKPGCASPAYPGGTDYAGFKKAWANVAAVCRGIDGCYMYFSPNKNGDDDIKNWLPPASDIDIFGLDAYVQASQSGDSWASHFSSFYNEYVKPYGKPFMIGETACGGCSEAQKLAWVKTLSNRDFSSYPLYKGFMWFEYNKESNFYVVYGHSKDEIAQFDANFN</sequence>
<protein>
    <submittedName>
        <fullName evidence="1">Glycoside hydrolase superfamily</fullName>
    </submittedName>
</protein>
<evidence type="ECO:0000313" key="2">
    <source>
        <dbReference type="Proteomes" id="UP001497680"/>
    </source>
</evidence>
<evidence type="ECO:0000313" key="1">
    <source>
        <dbReference type="EMBL" id="KAI6080774.1"/>
    </source>
</evidence>
<dbReference type="EMBL" id="MU394423">
    <property type="protein sequence ID" value="KAI6080774.1"/>
    <property type="molecule type" value="Genomic_DNA"/>
</dbReference>
<reference evidence="1 2" key="1">
    <citation type="journal article" date="2022" name="New Phytol.">
        <title>Ecological generalism drives hyperdiversity of secondary metabolite gene clusters in xylarialean endophytes.</title>
        <authorList>
            <person name="Franco M.E.E."/>
            <person name="Wisecaver J.H."/>
            <person name="Arnold A.E."/>
            <person name="Ju Y.M."/>
            <person name="Slot J.C."/>
            <person name="Ahrendt S."/>
            <person name="Moore L.P."/>
            <person name="Eastman K.E."/>
            <person name="Scott K."/>
            <person name="Konkel Z."/>
            <person name="Mondo S.J."/>
            <person name="Kuo A."/>
            <person name="Hayes R.D."/>
            <person name="Haridas S."/>
            <person name="Andreopoulos B."/>
            <person name="Riley R."/>
            <person name="LaButti K."/>
            <person name="Pangilinan J."/>
            <person name="Lipzen A."/>
            <person name="Amirebrahimi M."/>
            <person name="Yan J."/>
            <person name="Adam C."/>
            <person name="Keymanesh K."/>
            <person name="Ng V."/>
            <person name="Louie K."/>
            <person name="Northen T."/>
            <person name="Drula E."/>
            <person name="Henrissat B."/>
            <person name="Hsieh H.M."/>
            <person name="Youens-Clark K."/>
            <person name="Lutzoni F."/>
            <person name="Miadlikowska J."/>
            <person name="Eastwood D.C."/>
            <person name="Hamelin R.C."/>
            <person name="Grigoriev I.V."/>
            <person name="U'Ren J.M."/>
        </authorList>
    </citation>
    <scope>NUCLEOTIDE SEQUENCE [LARGE SCALE GENOMIC DNA]</scope>
    <source>
        <strain evidence="1 2">ER1909</strain>
    </source>
</reference>
<name>A0ACC0CK49_9PEZI</name>
<comment type="caution">
    <text evidence="1">The sequence shown here is derived from an EMBL/GenBank/DDBJ whole genome shotgun (WGS) entry which is preliminary data.</text>
</comment>
<keyword evidence="1" id="KW-0378">Hydrolase</keyword>
<accession>A0ACC0CK49</accession>
<dbReference type="Proteomes" id="UP001497680">
    <property type="component" value="Unassembled WGS sequence"/>
</dbReference>
<gene>
    <name evidence="1" type="ORF">F4821DRAFT_265561</name>
</gene>
<organism evidence="1 2">
    <name type="scientific">Hypoxylon rubiginosum</name>
    <dbReference type="NCBI Taxonomy" id="110542"/>
    <lineage>
        <taxon>Eukaryota</taxon>
        <taxon>Fungi</taxon>
        <taxon>Dikarya</taxon>
        <taxon>Ascomycota</taxon>
        <taxon>Pezizomycotina</taxon>
        <taxon>Sordariomycetes</taxon>
        <taxon>Xylariomycetidae</taxon>
        <taxon>Xylariales</taxon>
        <taxon>Hypoxylaceae</taxon>
        <taxon>Hypoxylon</taxon>
    </lineage>
</organism>